<feature type="domain" description="Polysaccharide pyruvyl transferase" evidence="1">
    <location>
        <begin position="94"/>
        <end position="364"/>
    </location>
</feature>
<gene>
    <name evidence="2" type="ORF">BCR35DRAFT_301644</name>
</gene>
<keyword evidence="3" id="KW-1185">Reference proteome</keyword>
<dbReference type="InParanoid" id="A0A1Y2FWT9"/>
<evidence type="ECO:0000259" key="1">
    <source>
        <dbReference type="Pfam" id="PF04230"/>
    </source>
</evidence>
<evidence type="ECO:0000313" key="3">
    <source>
        <dbReference type="Proteomes" id="UP000193467"/>
    </source>
</evidence>
<dbReference type="Proteomes" id="UP000193467">
    <property type="component" value="Unassembled WGS sequence"/>
</dbReference>
<evidence type="ECO:0000313" key="2">
    <source>
        <dbReference type="EMBL" id="ORY88490.1"/>
    </source>
</evidence>
<dbReference type="GO" id="GO:0016740">
    <property type="term" value="F:transferase activity"/>
    <property type="evidence" value="ECO:0007669"/>
    <property type="project" value="UniProtKB-KW"/>
</dbReference>
<dbReference type="AlphaFoldDB" id="A0A1Y2FWT9"/>
<reference evidence="2 3" key="1">
    <citation type="submission" date="2016-07" db="EMBL/GenBank/DDBJ databases">
        <title>Pervasive Adenine N6-methylation of Active Genes in Fungi.</title>
        <authorList>
            <consortium name="DOE Joint Genome Institute"/>
            <person name="Mondo S.J."/>
            <person name="Dannebaum R.O."/>
            <person name="Kuo R.C."/>
            <person name="Labutti K."/>
            <person name="Haridas S."/>
            <person name="Kuo A."/>
            <person name="Salamov A."/>
            <person name="Ahrendt S.R."/>
            <person name="Lipzen A."/>
            <person name="Sullivan W."/>
            <person name="Andreopoulos W.B."/>
            <person name="Clum A."/>
            <person name="Lindquist E."/>
            <person name="Daum C."/>
            <person name="Ramamoorthy G.K."/>
            <person name="Gryganskyi A."/>
            <person name="Culley D."/>
            <person name="Magnuson J.K."/>
            <person name="James T.Y."/>
            <person name="O'Malley M.A."/>
            <person name="Stajich J.E."/>
            <person name="Spatafora J.W."/>
            <person name="Visel A."/>
            <person name="Grigoriev I.V."/>
        </authorList>
    </citation>
    <scope>NUCLEOTIDE SEQUENCE [LARGE SCALE GENOMIC DNA]</scope>
    <source>
        <strain evidence="2 3">62-1032</strain>
    </source>
</reference>
<keyword evidence="2" id="KW-0808">Transferase</keyword>
<proteinExistence type="predicted"/>
<accession>A0A1Y2FWT9</accession>
<dbReference type="OrthoDB" id="414175at2759"/>
<protein>
    <submittedName>
        <fullName evidence="2">Polysaccharide pyruvyl transferase-domain-containing protein</fullName>
    </submittedName>
</protein>
<sequence>MALTGERRKGLYLGAAVLALFILFSLRTSTSETSSNSSSSSPISYSTQLSLSNATRDACHKVMEHQKNELFSIFSSQFKGVRNIALISMPDHHNKGDSVIFTAEMMLLASLGINIHYQCGVRDFEMSALQETVDKWGEDHFAIVFHGGGNFGDLYEGEHGLKLHVMRNFPSVRTHIFPQSLKFRHEDKIAETRSVLASLTHPLNSIAVRDIQSRDFAQKHFNLPNFRIDLTPDIVFYMGFRPELREQLAPTTPNDFLFFRRKDVEGSNWDFAGFAGSADFPKPFVQRIAEKVGVKSLSVETGDWIDTDLDEEERTGGHIQFRAWRRFMQGAEWLSSADFIVLDRLHGHIVSLVLGIPHVLIDNSIGKLSDYHSTWTKDCPLGTLVSSEGGDEEQAAAVEGVYKKWVDEGKINGRNFVW</sequence>
<organism evidence="2 3">
    <name type="scientific">Leucosporidium creatinivorum</name>
    <dbReference type="NCBI Taxonomy" id="106004"/>
    <lineage>
        <taxon>Eukaryota</taxon>
        <taxon>Fungi</taxon>
        <taxon>Dikarya</taxon>
        <taxon>Basidiomycota</taxon>
        <taxon>Pucciniomycotina</taxon>
        <taxon>Microbotryomycetes</taxon>
        <taxon>Leucosporidiales</taxon>
        <taxon>Leucosporidium</taxon>
    </lineage>
</organism>
<dbReference type="EMBL" id="MCGR01000010">
    <property type="protein sequence ID" value="ORY88490.1"/>
    <property type="molecule type" value="Genomic_DNA"/>
</dbReference>
<dbReference type="Pfam" id="PF04230">
    <property type="entry name" value="PS_pyruv_trans"/>
    <property type="match status" value="1"/>
</dbReference>
<dbReference type="InterPro" id="IPR007345">
    <property type="entry name" value="Polysacch_pyruvyl_Trfase"/>
</dbReference>
<comment type="caution">
    <text evidence="2">The sequence shown here is derived from an EMBL/GenBank/DDBJ whole genome shotgun (WGS) entry which is preliminary data.</text>
</comment>
<name>A0A1Y2FWT9_9BASI</name>